<feature type="domain" description="DUF1549" evidence="1">
    <location>
        <begin position="172"/>
        <end position="378"/>
    </location>
</feature>
<feature type="domain" description="DUF1553" evidence="2">
    <location>
        <begin position="776"/>
        <end position="1035"/>
    </location>
</feature>
<gene>
    <name evidence="4" type="ORF">CRP01_01535</name>
</gene>
<evidence type="ECO:0000259" key="3">
    <source>
        <dbReference type="Pfam" id="PF07635"/>
    </source>
</evidence>
<dbReference type="GO" id="GO:0004553">
    <property type="term" value="F:hydrolase activity, hydrolyzing O-glycosyl compounds"/>
    <property type="evidence" value="ECO:0007669"/>
    <property type="project" value="UniProtKB-ARBA"/>
</dbReference>
<accession>A0A2D0NJE8</accession>
<dbReference type="PANTHER" id="PTHR35889:SF3">
    <property type="entry name" value="F-BOX DOMAIN-CONTAINING PROTEIN"/>
    <property type="match status" value="1"/>
</dbReference>
<dbReference type="InterPro" id="IPR011429">
    <property type="entry name" value="Cyt_c_Planctomycete-type"/>
</dbReference>
<dbReference type="InterPro" id="IPR022655">
    <property type="entry name" value="DUF1553"/>
</dbReference>
<dbReference type="GO" id="GO:0020037">
    <property type="term" value="F:heme binding"/>
    <property type="evidence" value="ECO:0007669"/>
    <property type="project" value="InterPro"/>
</dbReference>
<dbReference type="SUPFAM" id="SSF46626">
    <property type="entry name" value="Cytochrome c"/>
    <property type="match status" value="1"/>
</dbReference>
<name>A0A2D0NJE8_FLAN2</name>
<evidence type="ECO:0000259" key="1">
    <source>
        <dbReference type="Pfam" id="PF07583"/>
    </source>
</evidence>
<sequence length="1090" mass="123453">MGIQFFKLITIMKTNFTGFGILSVLLLSLAACQSDSGGEAKLPKTVDFNFHIKPILSDRCFACHGPDEKARKGDLRLDIKSGAFALLDSADNRYAIVPGDLKKSSLIQRITSLDHELVMPPPESNLTLSDYEIELLKKWIDQGAEWKDHWAFIPPEKPALPEVKRNEWPRNEIDQFVLAKLEQEGLKPESPASRGKWLRRVSFDLTGLPPGPEELEAFVQDNSEDAYEKVVDRLLADPAYGERMTSTWLDVARYADSHGYQDDRPRTMWPWRDWVIDAFNTNMPYDSFVVYQLAGDLLPNPTYAHKLATGFNRNHAITQEGGVVNEEYVTEYVADRTNTASAAFLGLTMECARCHDHKYDPISQKDYYSLFAFFNGIDERGQINYFNEAPYPNLEMEDEELEALVAFLDTSITQLQTKDSLMQRTDLPAFREWLTAEGAELEGNEELEEDLISYHRLEAVEALRTRDEVAPERPGRMNTGLLAELQPPALIAGYRGQALEFDGSNFLNLGDVGDFDWYHPFSLGAWIQAPPNREKAAGLLVRRNGEQKRGGYELALTKEGFLRLSLIHNQGAERIEVQTRSRIAPERWTHVFATYNGSGKAKGIQLFINGEKQPVEMLLDQLDRKSILNGNDLLAGNWTHRKKTRGDIHGFAGGKLDEIRVYARELSPLEVQGIVEKPFATAYRTMAPGARRQAERETLLPHYLLRVSEENRVLQEKLYDLRERVQPIPYIMIMEEMDTVRETFILARGAYDAPTEKVAPAPPASVLVFPEEQPKNRLGLAQWITDTENPLTARVFVNRLWQQLFGKGIVSTSEDFGSQGALPSHPELLDWLAVDFMENNWDIKAMLRKIALSETYRQSGRISPDKLRRDPENRLLARGPNQRLSAEMVRDNALAVSGLLVDSIGGKWVKPYQPAGIWKELANQIGENKYRASRGDGLHRRSLYSYWKRTIPPPTMLTFDASERAVCVVKRQATSTPLQSLVLLNDPQYVEASRELATRMLKAADGDVRTGIEFGFRMLTSRQPTEEELGILTQLLEDELRSFGDDPQRAQRYLDIGAVAPDRDLAPGKLAAWTMVANTLMNLDEAKMRS</sequence>
<dbReference type="Gene3D" id="2.60.120.200">
    <property type="match status" value="1"/>
</dbReference>
<dbReference type="PANTHER" id="PTHR35889">
    <property type="entry name" value="CYCLOINULO-OLIGOSACCHARIDE FRUCTANOTRANSFERASE-RELATED"/>
    <property type="match status" value="1"/>
</dbReference>
<dbReference type="EMBL" id="PDUD01000001">
    <property type="protein sequence ID" value="PHN08622.1"/>
    <property type="molecule type" value="Genomic_DNA"/>
</dbReference>
<dbReference type="InterPro" id="IPR013320">
    <property type="entry name" value="ConA-like_dom_sf"/>
</dbReference>
<protein>
    <recommendedName>
        <fullName evidence="6">DUF1553 domain-containing protein</fullName>
    </recommendedName>
</protein>
<dbReference type="AlphaFoldDB" id="A0A2D0NJE8"/>
<evidence type="ECO:0008006" key="6">
    <source>
        <dbReference type="Google" id="ProtNLM"/>
    </source>
</evidence>
<keyword evidence="5" id="KW-1185">Reference proteome</keyword>
<dbReference type="GO" id="GO:0009055">
    <property type="term" value="F:electron transfer activity"/>
    <property type="evidence" value="ECO:0007669"/>
    <property type="project" value="InterPro"/>
</dbReference>
<dbReference type="PROSITE" id="PS51257">
    <property type="entry name" value="PROKAR_LIPOPROTEIN"/>
    <property type="match status" value="1"/>
</dbReference>
<evidence type="ECO:0000259" key="2">
    <source>
        <dbReference type="Pfam" id="PF07587"/>
    </source>
</evidence>
<comment type="caution">
    <text evidence="4">The sequence shown here is derived from an EMBL/GenBank/DDBJ whole genome shotgun (WGS) entry which is preliminary data.</text>
</comment>
<evidence type="ECO:0000313" key="5">
    <source>
        <dbReference type="Proteomes" id="UP000223913"/>
    </source>
</evidence>
<dbReference type="InterPro" id="IPR011444">
    <property type="entry name" value="DUF1549"/>
</dbReference>
<dbReference type="InterPro" id="IPR036909">
    <property type="entry name" value="Cyt_c-like_dom_sf"/>
</dbReference>
<feature type="domain" description="Cytochrome C Planctomycete-type" evidence="3">
    <location>
        <begin position="60"/>
        <end position="123"/>
    </location>
</feature>
<evidence type="ECO:0000313" key="4">
    <source>
        <dbReference type="EMBL" id="PHN08622.1"/>
    </source>
</evidence>
<dbReference type="Pfam" id="PF13385">
    <property type="entry name" value="Laminin_G_3"/>
    <property type="match status" value="1"/>
</dbReference>
<dbReference type="Pfam" id="PF07635">
    <property type="entry name" value="PSCyt1"/>
    <property type="match status" value="1"/>
</dbReference>
<proteinExistence type="predicted"/>
<dbReference type="SUPFAM" id="SSF49899">
    <property type="entry name" value="Concanavalin A-like lectins/glucanases"/>
    <property type="match status" value="1"/>
</dbReference>
<dbReference type="GO" id="GO:0005975">
    <property type="term" value="P:carbohydrate metabolic process"/>
    <property type="evidence" value="ECO:0007669"/>
    <property type="project" value="UniProtKB-ARBA"/>
</dbReference>
<dbReference type="Proteomes" id="UP000223913">
    <property type="component" value="Unassembled WGS sequence"/>
</dbReference>
<organism evidence="4 5">
    <name type="scientific">Flavilitoribacter nigricans (strain ATCC 23147 / DSM 23189 / NBRC 102662 / NCIMB 1420 / SS-2)</name>
    <name type="common">Lewinella nigricans</name>
    <dbReference type="NCBI Taxonomy" id="1122177"/>
    <lineage>
        <taxon>Bacteria</taxon>
        <taxon>Pseudomonadati</taxon>
        <taxon>Bacteroidota</taxon>
        <taxon>Saprospiria</taxon>
        <taxon>Saprospirales</taxon>
        <taxon>Lewinellaceae</taxon>
        <taxon>Flavilitoribacter</taxon>
    </lineage>
</organism>
<dbReference type="Pfam" id="PF07587">
    <property type="entry name" value="PSD1"/>
    <property type="match status" value="1"/>
</dbReference>
<dbReference type="Pfam" id="PF07583">
    <property type="entry name" value="PSCyt2"/>
    <property type="match status" value="1"/>
</dbReference>
<reference evidence="4 5" key="1">
    <citation type="submission" date="2017-10" db="EMBL/GenBank/DDBJ databases">
        <title>The draft genome sequence of Lewinella nigricans NBRC 102662.</title>
        <authorList>
            <person name="Wang K."/>
        </authorList>
    </citation>
    <scope>NUCLEOTIDE SEQUENCE [LARGE SCALE GENOMIC DNA]</scope>
    <source>
        <strain evidence="4 5">NBRC 102662</strain>
    </source>
</reference>